<comment type="caution">
    <text evidence="2">The sequence shown here is derived from an EMBL/GenBank/DDBJ whole genome shotgun (WGS) entry which is preliminary data.</text>
</comment>
<organism evidence="2 3">
    <name type="scientific">Paenibacillus lactis</name>
    <dbReference type="NCBI Taxonomy" id="228574"/>
    <lineage>
        <taxon>Bacteria</taxon>
        <taxon>Bacillati</taxon>
        <taxon>Bacillota</taxon>
        <taxon>Bacilli</taxon>
        <taxon>Bacillales</taxon>
        <taxon>Paenibacillaceae</taxon>
        <taxon>Paenibacillus</taxon>
    </lineage>
</organism>
<proteinExistence type="predicted"/>
<feature type="region of interest" description="Disordered" evidence="1">
    <location>
        <begin position="76"/>
        <end position="106"/>
    </location>
</feature>
<name>A0ABS4FLC4_9BACL</name>
<evidence type="ECO:0000313" key="3">
    <source>
        <dbReference type="Proteomes" id="UP000706926"/>
    </source>
</evidence>
<accession>A0ABS4FLC4</accession>
<dbReference type="EMBL" id="JAGGKI010000046">
    <property type="protein sequence ID" value="MBP1897075.1"/>
    <property type="molecule type" value="Genomic_DNA"/>
</dbReference>
<sequence>MKKSEAIDQAYRIATLTQPTDEIRALLWPLELERVLELLLMLRMSTRPVRNPAGFLRWAIAEGWTPATLPEKIDRKTENAEVRYHTRRGMSDEQARQEVINNRRRG</sequence>
<evidence type="ECO:0000313" key="2">
    <source>
        <dbReference type="EMBL" id="MBP1897075.1"/>
    </source>
</evidence>
<protein>
    <submittedName>
        <fullName evidence="2">Uncharacterized protein</fullName>
    </submittedName>
</protein>
<keyword evidence="3" id="KW-1185">Reference proteome</keyword>
<dbReference type="Proteomes" id="UP000706926">
    <property type="component" value="Unassembled WGS sequence"/>
</dbReference>
<gene>
    <name evidence="2" type="ORF">J2Z18_006225</name>
</gene>
<feature type="compositionally biased region" description="Basic and acidic residues" evidence="1">
    <location>
        <begin position="76"/>
        <end position="96"/>
    </location>
</feature>
<reference evidence="2 3" key="1">
    <citation type="submission" date="2021-03" db="EMBL/GenBank/DDBJ databases">
        <title>Genomic Encyclopedia of Type Strains, Phase IV (KMG-IV): sequencing the most valuable type-strain genomes for metagenomic binning, comparative biology and taxonomic classification.</title>
        <authorList>
            <person name="Goeker M."/>
        </authorList>
    </citation>
    <scope>NUCLEOTIDE SEQUENCE [LARGE SCALE GENOMIC DNA]</scope>
    <source>
        <strain evidence="2 3">DSM 15596</strain>
    </source>
</reference>
<feature type="non-terminal residue" evidence="2">
    <location>
        <position position="106"/>
    </location>
</feature>
<evidence type="ECO:0000256" key="1">
    <source>
        <dbReference type="SAM" id="MobiDB-lite"/>
    </source>
</evidence>